<evidence type="ECO:0000256" key="2">
    <source>
        <dbReference type="ARBA" id="ARBA00022679"/>
    </source>
</evidence>
<keyword evidence="3" id="KW-0949">S-adenosyl-L-methionine</keyword>
<dbReference type="GO" id="GO:0006298">
    <property type="term" value="P:mismatch repair"/>
    <property type="evidence" value="ECO:0007669"/>
    <property type="project" value="TreeGrafter"/>
</dbReference>
<dbReference type="PANTHER" id="PTHR30481">
    <property type="entry name" value="DNA ADENINE METHYLASE"/>
    <property type="match status" value="1"/>
</dbReference>
<evidence type="ECO:0000256" key="1">
    <source>
        <dbReference type="ARBA" id="ARBA00022603"/>
    </source>
</evidence>
<gene>
    <name evidence="4" type="ORF">C5468_24955</name>
</gene>
<dbReference type="GO" id="GO:0009307">
    <property type="term" value="P:DNA restriction-modification system"/>
    <property type="evidence" value="ECO:0007669"/>
    <property type="project" value="InterPro"/>
</dbReference>
<dbReference type="GO" id="GO:0043565">
    <property type="term" value="F:sequence-specific DNA binding"/>
    <property type="evidence" value="ECO:0007669"/>
    <property type="project" value="TreeGrafter"/>
</dbReference>
<dbReference type="InterPro" id="IPR012327">
    <property type="entry name" value="MeTrfase_D12"/>
</dbReference>
<proteinExistence type="predicted"/>
<dbReference type="EMBL" id="PUJX01000059">
    <property type="protein sequence ID" value="TDB42552.1"/>
    <property type="molecule type" value="Genomic_DNA"/>
</dbReference>
<dbReference type="GO" id="GO:0009007">
    <property type="term" value="F:site-specific DNA-methyltransferase (adenine-specific) activity"/>
    <property type="evidence" value="ECO:0007669"/>
    <property type="project" value="UniProtKB-EC"/>
</dbReference>
<keyword evidence="2 4" id="KW-0808">Transferase</keyword>
<dbReference type="GO" id="GO:0032259">
    <property type="term" value="P:methylation"/>
    <property type="evidence" value="ECO:0007669"/>
    <property type="project" value="UniProtKB-KW"/>
</dbReference>
<dbReference type="InterPro" id="IPR012263">
    <property type="entry name" value="M_m6A_EcoRV"/>
</dbReference>
<dbReference type="Gene3D" id="3.40.50.150">
    <property type="entry name" value="Vaccinia Virus protein VP39"/>
    <property type="match status" value="2"/>
</dbReference>
<dbReference type="Proteomes" id="UP000295550">
    <property type="component" value="Unassembled WGS sequence"/>
</dbReference>
<dbReference type="SUPFAM" id="SSF53335">
    <property type="entry name" value="S-adenosyl-L-methionine-dependent methyltransferases"/>
    <property type="match status" value="1"/>
</dbReference>
<sequence length="302" mass="34956">MPATPSPLRYPGGKAAIQRMISAIIRSNNLNGGHYAEPYSGGGGLALSLLFNQYIHEIHLNDLDRSIWSFWHSILNDTEKFIDKIMTTDITIDEWHKQREIQNNKDGFNNFDLGFSSFFLNRTNRSGIILKAGVMGGLKQKSKYSLDCRFNKKGLIDRIRRINKYKHRIHLYNMDAINFIKEIDLIMPEKSMFFIDPPYFDKGSSLYTNFYNTEDHEIVSKTILGIKHPWVLTYDNVSEINELYKDCKRFTYSLNYSAAKRRVSTELLITKNNIIIPNELNINEIVTTVASERTINLPECII</sequence>
<dbReference type="InterPro" id="IPR029063">
    <property type="entry name" value="SAM-dependent_MTases_sf"/>
</dbReference>
<dbReference type="GO" id="GO:1904047">
    <property type="term" value="F:S-adenosyl-L-methionine binding"/>
    <property type="evidence" value="ECO:0007669"/>
    <property type="project" value="TreeGrafter"/>
</dbReference>
<protein>
    <submittedName>
        <fullName evidence="4">DNA methyltransferase</fullName>
    </submittedName>
</protein>
<accession>A0A4R4IQ34</accession>
<dbReference type="AlphaFoldDB" id="A0A4R4IQ34"/>
<dbReference type="PANTHER" id="PTHR30481:SF2">
    <property type="entry name" value="SITE-SPECIFIC DNA-METHYLTRANSFERASE (ADENINE-SPECIFIC)"/>
    <property type="match status" value="1"/>
</dbReference>
<name>A0A4R4IQ34_PHOLU</name>
<keyword evidence="1 4" id="KW-0489">Methyltransferase</keyword>
<evidence type="ECO:0000313" key="4">
    <source>
        <dbReference type="EMBL" id="TDB42552.1"/>
    </source>
</evidence>
<organism evidence="4 5">
    <name type="scientific">Photorhabdus luminescens subsp. mexicana</name>
    <dbReference type="NCBI Taxonomy" id="2100167"/>
    <lineage>
        <taxon>Bacteria</taxon>
        <taxon>Pseudomonadati</taxon>
        <taxon>Pseudomonadota</taxon>
        <taxon>Gammaproteobacteria</taxon>
        <taxon>Enterobacterales</taxon>
        <taxon>Morganellaceae</taxon>
        <taxon>Photorhabdus</taxon>
    </lineage>
</organism>
<dbReference type="PIRSF" id="PIRSF000398">
    <property type="entry name" value="M_m6A_EcoRV"/>
    <property type="match status" value="1"/>
</dbReference>
<comment type="caution">
    <text evidence="4">The sequence shown here is derived from an EMBL/GenBank/DDBJ whole genome shotgun (WGS) entry which is preliminary data.</text>
</comment>
<dbReference type="RefSeq" id="WP_132348897.1">
    <property type="nucleotide sequence ID" value="NZ_CAWOLF010000059.1"/>
</dbReference>
<reference evidence="4 5" key="1">
    <citation type="journal article" date="2019" name="Int. J. Syst. Evol. Microbiol.">
        <title>Photorhabdus khanii subsp. guanajuatensis subsp. nov., isolated from Heterorhabditis atacamensis, and Photorhabdus luminescens subsp. mexicana subsp. nov., isolated from Heterorhabditis mexicana entomopathogenic nematodes.</title>
        <authorList>
            <person name="Machado R.A.R."/>
            <person name="Bruno P."/>
            <person name="Arce C.C.M."/>
            <person name="Liechti N."/>
            <person name="Kohler A."/>
            <person name="Bernal J."/>
            <person name="Bruggmann R."/>
            <person name="Turlings T.C.J."/>
        </authorList>
    </citation>
    <scope>NUCLEOTIDE SEQUENCE [LARGE SCALE GENOMIC DNA]</scope>
    <source>
        <strain evidence="4 5">MEX47-22</strain>
    </source>
</reference>
<evidence type="ECO:0000313" key="5">
    <source>
        <dbReference type="Proteomes" id="UP000295550"/>
    </source>
</evidence>
<evidence type="ECO:0000256" key="3">
    <source>
        <dbReference type="ARBA" id="ARBA00022691"/>
    </source>
</evidence>